<organism evidence="1 2">
    <name type="scientific">Cetraspora pellucida</name>
    <dbReference type="NCBI Taxonomy" id="1433469"/>
    <lineage>
        <taxon>Eukaryota</taxon>
        <taxon>Fungi</taxon>
        <taxon>Fungi incertae sedis</taxon>
        <taxon>Mucoromycota</taxon>
        <taxon>Glomeromycotina</taxon>
        <taxon>Glomeromycetes</taxon>
        <taxon>Diversisporales</taxon>
        <taxon>Gigasporaceae</taxon>
        <taxon>Cetraspora</taxon>
    </lineage>
</organism>
<evidence type="ECO:0000313" key="1">
    <source>
        <dbReference type="EMBL" id="CAG8450755.1"/>
    </source>
</evidence>
<protein>
    <submittedName>
        <fullName evidence="1">8633_t:CDS:1</fullName>
    </submittedName>
</protein>
<dbReference type="EMBL" id="CAJVPW010000341">
    <property type="protein sequence ID" value="CAG8450755.1"/>
    <property type="molecule type" value="Genomic_DNA"/>
</dbReference>
<gene>
    <name evidence="1" type="ORF">SPELUC_LOCUS782</name>
</gene>
<sequence>MEICSNDLRPSIVKDSPQSYLSLMKKCWEKDPLKRPSAKQICEILIEWHSDANILLELELNKSELLKDPYPDNVYRSKFINFTSFNQDSEFDLEEWHKI</sequence>
<comment type="caution">
    <text evidence="1">The sequence shown here is derived from an EMBL/GenBank/DDBJ whole genome shotgun (WGS) entry which is preliminary data.</text>
</comment>
<reference evidence="1" key="1">
    <citation type="submission" date="2021-06" db="EMBL/GenBank/DDBJ databases">
        <authorList>
            <person name="Kallberg Y."/>
            <person name="Tangrot J."/>
            <person name="Rosling A."/>
        </authorList>
    </citation>
    <scope>NUCLEOTIDE SEQUENCE</scope>
    <source>
        <strain evidence="1">28 12/20/2015</strain>
    </source>
</reference>
<dbReference type="Proteomes" id="UP000789366">
    <property type="component" value="Unassembled WGS sequence"/>
</dbReference>
<keyword evidence="2" id="KW-1185">Reference proteome</keyword>
<evidence type="ECO:0000313" key="2">
    <source>
        <dbReference type="Proteomes" id="UP000789366"/>
    </source>
</evidence>
<accession>A0ACA9K4F5</accession>
<name>A0ACA9K4F5_9GLOM</name>
<proteinExistence type="predicted"/>